<keyword evidence="1" id="KW-1133">Transmembrane helix</keyword>
<dbReference type="RefSeq" id="WP_286217379.1">
    <property type="nucleotide sequence ID" value="NZ_AP027729.1"/>
</dbReference>
<protein>
    <submittedName>
        <fullName evidence="2">Uncharacterized protein</fullName>
    </submittedName>
</protein>
<evidence type="ECO:0000313" key="2">
    <source>
        <dbReference type="EMBL" id="BDZ43045.1"/>
    </source>
</evidence>
<sequence length="139" mass="14496">MAATALTGFAAATVIEAIFRVDLLPPPQMPGDLPDNQAFGVAGAVIGLGAVVIMGLLTASVSRPRLYFGWSMVGVVVVLTVLPFRWVEGIVPTAFTAALFLLVSMVAWATVSGVAIRSIRPGRTTRPVPPPPPPPPAQR</sequence>
<evidence type="ECO:0000313" key="3">
    <source>
        <dbReference type="Proteomes" id="UP001321475"/>
    </source>
</evidence>
<dbReference type="Proteomes" id="UP001321475">
    <property type="component" value="Chromosome"/>
</dbReference>
<feature type="transmembrane region" description="Helical" evidence="1">
    <location>
        <begin position="93"/>
        <end position="116"/>
    </location>
</feature>
<evidence type="ECO:0000256" key="1">
    <source>
        <dbReference type="SAM" id="Phobius"/>
    </source>
</evidence>
<proteinExistence type="predicted"/>
<keyword evidence="3" id="KW-1185">Reference proteome</keyword>
<keyword evidence="1" id="KW-0812">Transmembrane</keyword>
<keyword evidence="1" id="KW-0472">Membrane</keyword>
<accession>A0ABN6XEC0</accession>
<dbReference type="EMBL" id="AP027729">
    <property type="protein sequence ID" value="BDZ43045.1"/>
    <property type="molecule type" value="Genomic_DNA"/>
</dbReference>
<reference evidence="3" key="1">
    <citation type="journal article" date="2019" name="Int. J. Syst. Evol. Microbiol.">
        <title>The Global Catalogue of Microorganisms (GCM) 10K type strain sequencing project: providing services to taxonomists for standard genome sequencing and annotation.</title>
        <authorList>
            <consortium name="The Broad Institute Genomics Platform"/>
            <consortium name="The Broad Institute Genome Sequencing Center for Infectious Disease"/>
            <person name="Wu L."/>
            <person name="Ma J."/>
        </authorList>
    </citation>
    <scope>NUCLEOTIDE SEQUENCE [LARGE SCALE GENOMIC DNA]</scope>
    <source>
        <strain evidence="3">NBRC 108565</strain>
    </source>
</reference>
<feature type="transmembrane region" description="Helical" evidence="1">
    <location>
        <begin position="41"/>
        <end position="59"/>
    </location>
</feature>
<feature type="transmembrane region" description="Helical" evidence="1">
    <location>
        <begin position="66"/>
        <end position="87"/>
    </location>
</feature>
<organism evidence="2 3">
    <name type="scientific">Paraoerskovia sediminicola</name>
    <dbReference type="NCBI Taxonomy" id="1138587"/>
    <lineage>
        <taxon>Bacteria</taxon>
        <taxon>Bacillati</taxon>
        <taxon>Actinomycetota</taxon>
        <taxon>Actinomycetes</taxon>
        <taxon>Micrococcales</taxon>
        <taxon>Cellulomonadaceae</taxon>
        <taxon>Paraoerskovia</taxon>
    </lineage>
</organism>
<name>A0ABN6XEC0_9CELL</name>
<gene>
    <name evidence="2" type="ORF">GCM10025865_23440</name>
</gene>